<reference evidence="1" key="1">
    <citation type="journal article" date="2021" name="PeerJ">
        <title>Extensive microbial diversity within the chicken gut microbiome revealed by metagenomics and culture.</title>
        <authorList>
            <person name="Gilroy R."/>
            <person name="Ravi A."/>
            <person name="Getino M."/>
            <person name="Pursley I."/>
            <person name="Horton D.L."/>
            <person name="Alikhan N.F."/>
            <person name="Baker D."/>
            <person name="Gharbi K."/>
            <person name="Hall N."/>
            <person name="Watson M."/>
            <person name="Adriaenssens E.M."/>
            <person name="Foster-Nyarko E."/>
            <person name="Jarju S."/>
            <person name="Secka A."/>
            <person name="Antonio M."/>
            <person name="Oren A."/>
            <person name="Chaudhuri R.R."/>
            <person name="La Ragione R."/>
            <person name="Hildebrand F."/>
            <person name="Pallen M.J."/>
        </authorList>
    </citation>
    <scope>NUCLEOTIDE SEQUENCE</scope>
    <source>
        <strain evidence="1">421</strain>
    </source>
</reference>
<evidence type="ECO:0000313" key="1">
    <source>
        <dbReference type="EMBL" id="HIW86364.1"/>
    </source>
</evidence>
<name>A0A9D1RET0_9FIRM</name>
<protein>
    <submittedName>
        <fullName evidence="1">TnpV protein</fullName>
    </submittedName>
</protein>
<gene>
    <name evidence="1" type="ORF">IAA48_07710</name>
</gene>
<dbReference type="Pfam" id="PF14198">
    <property type="entry name" value="TnpV"/>
    <property type="match status" value="1"/>
</dbReference>
<dbReference type="EMBL" id="DXGE01000034">
    <property type="protein sequence ID" value="HIW86364.1"/>
    <property type="molecule type" value="Genomic_DNA"/>
</dbReference>
<reference evidence="1" key="2">
    <citation type="submission" date="2021-04" db="EMBL/GenBank/DDBJ databases">
        <authorList>
            <person name="Gilroy R."/>
        </authorList>
    </citation>
    <scope>NUCLEOTIDE SEQUENCE</scope>
    <source>
        <strain evidence="1">421</strain>
    </source>
</reference>
<proteinExistence type="predicted"/>
<dbReference type="Proteomes" id="UP000824205">
    <property type="component" value="Unassembled WGS sequence"/>
</dbReference>
<comment type="caution">
    <text evidence="1">The sequence shown here is derived from an EMBL/GenBank/DDBJ whole genome shotgun (WGS) entry which is preliminary data.</text>
</comment>
<organism evidence="1 2">
    <name type="scientific">Candidatus Eubacterium faecipullorum</name>
    <dbReference type="NCBI Taxonomy" id="2838571"/>
    <lineage>
        <taxon>Bacteria</taxon>
        <taxon>Bacillati</taxon>
        <taxon>Bacillota</taxon>
        <taxon>Clostridia</taxon>
        <taxon>Eubacteriales</taxon>
        <taxon>Eubacteriaceae</taxon>
        <taxon>Eubacterium</taxon>
    </lineage>
</organism>
<sequence length="125" mass="14997">MDKYIYDDKNDLWYELQGDYYIPCLILPAEKEQPIGLWGQRHLQYLKEYRRITYLNLLTSGRLNAYLADIDKQTEEMFFRLVEQMKQAQGIMEQLKAENALEWTGRLNNIRACAREIVERKIIFA</sequence>
<dbReference type="AlphaFoldDB" id="A0A9D1RET0"/>
<accession>A0A9D1RET0</accession>
<evidence type="ECO:0000313" key="2">
    <source>
        <dbReference type="Proteomes" id="UP000824205"/>
    </source>
</evidence>
<dbReference type="InterPro" id="IPR026989">
    <property type="entry name" value="TnpV"/>
</dbReference>